<keyword evidence="2 4" id="KW-0863">Zinc-finger</keyword>
<keyword evidence="7" id="KW-1185">Reference proteome</keyword>
<evidence type="ECO:0000256" key="1">
    <source>
        <dbReference type="ARBA" id="ARBA00022723"/>
    </source>
</evidence>
<organism evidence="6 7">
    <name type="scientific">Stephania cephalantha</name>
    <dbReference type="NCBI Taxonomy" id="152367"/>
    <lineage>
        <taxon>Eukaryota</taxon>
        <taxon>Viridiplantae</taxon>
        <taxon>Streptophyta</taxon>
        <taxon>Embryophyta</taxon>
        <taxon>Tracheophyta</taxon>
        <taxon>Spermatophyta</taxon>
        <taxon>Magnoliopsida</taxon>
        <taxon>Ranunculales</taxon>
        <taxon>Menispermaceae</taxon>
        <taxon>Menispermoideae</taxon>
        <taxon>Cissampelideae</taxon>
        <taxon>Stephania</taxon>
    </lineage>
</organism>
<accession>A0AAP0JVC6</accession>
<keyword evidence="1" id="KW-0479">Metal-binding</keyword>
<evidence type="ECO:0000256" key="4">
    <source>
        <dbReference type="PROSITE-ProRule" id="PRU00175"/>
    </source>
</evidence>
<name>A0AAP0JVC6_9MAGN</name>
<dbReference type="PANTHER" id="PTHR47692">
    <property type="entry name" value="RING/U-BOX SUPERFAMILY PROTEIN"/>
    <property type="match status" value="1"/>
</dbReference>
<sequence>MAMANNKDEEGSSPSNDFDPCPICLGPFRDDAYLDRCFHKFCYSCIVSWSKFVANQHSQRQLSLKCPLCKIGGLYLCDGRCGVVATREQGEGSTDNFSVVYGCNDDSFERYYLNQESSEKNFFSRDHKYRLRCYYREPGAIYEKFNIQQYWRFNRYLQPNKWLHLWLRREIQALTQEEDVEIIVHHILGVIESFAKMNETGRSKGTPETKREEFKKLVSDAARPFLVGRADRFASEIELFLSSGMNIEAYDEVYLQSLGISSGDGAESNIQDQTPPVPYLHFFDNDSDTD</sequence>
<gene>
    <name evidence="6" type="ORF">Scep_009361</name>
</gene>
<dbReference type="InterPro" id="IPR018957">
    <property type="entry name" value="Znf_C3HC4_RING-type"/>
</dbReference>
<protein>
    <recommendedName>
        <fullName evidence="5">RING-type domain-containing protein</fullName>
    </recommendedName>
</protein>
<dbReference type="PANTHER" id="PTHR47692:SF2">
    <property type="entry name" value="ZINC FINGER RING-TYPE DOMAIN CONTAINING PROTEIN"/>
    <property type="match status" value="1"/>
</dbReference>
<dbReference type="InterPro" id="IPR013083">
    <property type="entry name" value="Znf_RING/FYVE/PHD"/>
</dbReference>
<evidence type="ECO:0000256" key="2">
    <source>
        <dbReference type="ARBA" id="ARBA00022771"/>
    </source>
</evidence>
<evidence type="ECO:0000313" key="7">
    <source>
        <dbReference type="Proteomes" id="UP001419268"/>
    </source>
</evidence>
<proteinExistence type="predicted"/>
<dbReference type="Gene3D" id="3.30.40.10">
    <property type="entry name" value="Zinc/RING finger domain, C3HC4 (zinc finger)"/>
    <property type="match status" value="1"/>
</dbReference>
<reference evidence="6 7" key="1">
    <citation type="submission" date="2024-01" db="EMBL/GenBank/DDBJ databases">
        <title>Genome assemblies of Stephania.</title>
        <authorList>
            <person name="Yang L."/>
        </authorList>
    </citation>
    <scope>NUCLEOTIDE SEQUENCE [LARGE SCALE GENOMIC DNA]</scope>
    <source>
        <strain evidence="6">JXDWG</strain>
        <tissue evidence="6">Leaf</tissue>
    </source>
</reference>
<dbReference type="SUPFAM" id="SSF57850">
    <property type="entry name" value="RING/U-box"/>
    <property type="match status" value="1"/>
</dbReference>
<comment type="caution">
    <text evidence="6">The sequence shown here is derived from an EMBL/GenBank/DDBJ whole genome shotgun (WGS) entry which is preliminary data.</text>
</comment>
<dbReference type="Pfam" id="PF00097">
    <property type="entry name" value="zf-C3HC4"/>
    <property type="match status" value="1"/>
</dbReference>
<keyword evidence="3" id="KW-0862">Zinc</keyword>
<evidence type="ECO:0000313" key="6">
    <source>
        <dbReference type="EMBL" id="KAK9139680.1"/>
    </source>
</evidence>
<dbReference type="PROSITE" id="PS00518">
    <property type="entry name" value="ZF_RING_1"/>
    <property type="match status" value="1"/>
</dbReference>
<dbReference type="InterPro" id="IPR001841">
    <property type="entry name" value="Znf_RING"/>
</dbReference>
<dbReference type="Proteomes" id="UP001419268">
    <property type="component" value="Unassembled WGS sequence"/>
</dbReference>
<dbReference type="InterPro" id="IPR017907">
    <property type="entry name" value="Znf_RING_CS"/>
</dbReference>
<dbReference type="SMART" id="SM00184">
    <property type="entry name" value="RING"/>
    <property type="match status" value="1"/>
</dbReference>
<dbReference type="PROSITE" id="PS50089">
    <property type="entry name" value="ZF_RING_2"/>
    <property type="match status" value="1"/>
</dbReference>
<dbReference type="AlphaFoldDB" id="A0AAP0JVC6"/>
<dbReference type="GO" id="GO:0008270">
    <property type="term" value="F:zinc ion binding"/>
    <property type="evidence" value="ECO:0007669"/>
    <property type="project" value="UniProtKB-KW"/>
</dbReference>
<evidence type="ECO:0000259" key="5">
    <source>
        <dbReference type="PROSITE" id="PS50089"/>
    </source>
</evidence>
<feature type="domain" description="RING-type" evidence="5">
    <location>
        <begin position="21"/>
        <end position="70"/>
    </location>
</feature>
<dbReference type="EMBL" id="JBBNAG010000004">
    <property type="protein sequence ID" value="KAK9139680.1"/>
    <property type="molecule type" value="Genomic_DNA"/>
</dbReference>
<evidence type="ECO:0000256" key="3">
    <source>
        <dbReference type="ARBA" id="ARBA00022833"/>
    </source>
</evidence>